<dbReference type="OrthoDB" id="9795573at2"/>
<keyword evidence="3 5" id="KW-0238">DNA-binding</keyword>
<dbReference type="CDD" id="cd00801">
    <property type="entry name" value="INT_P4_C"/>
    <property type="match status" value="1"/>
</dbReference>
<dbReference type="Pfam" id="PF13356">
    <property type="entry name" value="Arm-DNA-bind_3"/>
    <property type="match status" value="1"/>
</dbReference>
<evidence type="ECO:0000313" key="9">
    <source>
        <dbReference type="Proteomes" id="UP000009282"/>
    </source>
</evidence>
<dbReference type="EMBL" id="CP003060">
    <property type="protein sequence ID" value="AEP29913.1"/>
    <property type="molecule type" value="Genomic_DNA"/>
</dbReference>
<proteinExistence type="inferred from homology"/>
<dbReference type="Pfam" id="PF22022">
    <property type="entry name" value="Phage_int_M"/>
    <property type="match status" value="1"/>
</dbReference>
<comment type="similarity">
    <text evidence="1">Belongs to the 'phage' integrase family.</text>
</comment>
<dbReference type="SUPFAM" id="SSF56349">
    <property type="entry name" value="DNA breaking-rejoining enzymes"/>
    <property type="match status" value="1"/>
</dbReference>
<protein>
    <submittedName>
        <fullName evidence="8">DNA integration/recombination/inversion protein</fullName>
    </submittedName>
</protein>
<dbReference type="PANTHER" id="PTHR30629">
    <property type="entry name" value="PROPHAGE INTEGRASE"/>
    <property type="match status" value="1"/>
</dbReference>
<dbReference type="Gene3D" id="1.10.150.130">
    <property type="match status" value="1"/>
</dbReference>
<keyword evidence="4" id="KW-0233">DNA recombination</keyword>
<gene>
    <name evidence="8" type="ordered locus">GNIT_1803</name>
</gene>
<dbReference type="InterPro" id="IPR002104">
    <property type="entry name" value="Integrase_catalytic"/>
</dbReference>
<organism evidence="8 9">
    <name type="scientific">Glaciecola nitratireducens (strain JCM 12485 / KCTC 12276 / FR1064)</name>
    <dbReference type="NCBI Taxonomy" id="1085623"/>
    <lineage>
        <taxon>Bacteria</taxon>
        <taxon>Pseudomonadati</taxon>
        <taxon>Pseudomonadota</taxon>
        <taxon>Gammaproteobacteria</taxon>
        <taxon>Alteromonadales</taxon>
        <taxon>Alteromonadaceae</taxon>
        <taxon>Brumicola</taxon>
    </lineage>
</organism>
<accession>G4QGW8</accession>
<dbReference type="STRING" id="1085623.GNIT_1803"/>
<sequence>MPLTSMALVNTKPRDKDYKLTDGKGLYLLVKTNSAKYWRWSYRFEGKQKTMAFGVYPEVTLKQARDKRDNARTLLANDIDPQQEAKNIRIKRTEEEQESVLISKVLDDFFKHYSDGKDPKTITKAEGLIRNWIKPKIGTIGCREITAQKVLGLIQDIEKENKRATAHKVAALLNQFFAYCIAEPSVPIDRNWLNDIKTLIKTAPESHHPALITPQEVGRLLCDMHSSKSYWLTVIAMRLSLHWFIRPGELRTLKWENVNWDLNCIQIDKANMKKTSMSQDHWVPLSDQAKKMLTFIKDNNRPSAYVFPSIRCLAKPMSENTVNTAIRKMGYVGKQTAHGLRATARTLLDEELSQNPEYIEHQLAHKVKDVNGRAYNRTTKLDERRVMLQMWSDYLDDLEFKTQNNIEIKSKYENSLKG</sequence>
<dbReference type="InterPro" id="IPR053876">
    <property type="entry name" value="Phage_int_M"/>
</dbReference>
<keyword evidence="9" id="KW-1185">Reference proteome</keyword>
<dbReference type="PANTHER" id="PTHR30629:SF2">
    <property type="entry name" value="PROPHAGE INTEGRASE INTS-RELATED"/>
    <property type="match status" value="1"/>
</dbReference>
<dbReference type="PROSITE" id="PS51900">
    <property type="entry name" value="CB"/>
    <property type="match status" value="1"/>
</dbReference>
<name>G4QGW8_GLANF</name>
<dbReference type="InterPro" id="IPR044068">
    <property type="entry name" value="CB"/>
</dbReference>
<evidence type="ECO:0000256" key="1">
    <source>
        <dbReference type="ARBA" id="ARBA00008857"/>
    </source>
</evidence>
<dbReference type="RefSeq" id="WP_014108787.1">
    <property type="nucleotide sequence ID" value="NC_016041.1"/>
</dbReference>
<evidence type="ECO:0000256" key="3">
    <source>
        <dbReference type="ARBA" id="ARBA00023125"/>
    </source>
</evidence>
<dbReference type="Proteomes" id="UP000009282">
    <property type="component" value="Chromosome"/>
</dbReference>
<evidence type="ECO:0000256" key="2">
    <source>
        <dbReference type="ARBA" id="ARBA00022908"/>
    </source>
</evidence>
<dbReference type="InterPro" id="IPR013762">
    <property type="entry name" value="Integrase-like_cat_sf"/>
</dbReference>
<reference evidence="8 9" key="1">
    <citation type="journal article" date="2011" name="J. Bacteriol.">
        <title>Complete genome sequence of seawater bacterium Glaciecola nitratireducens FR1064T.</title>
        <authorList>
            <person name="Bian F."/>
            <person name="Qin Q.L."/>
            <person name="Xie B.B."/>
            <person name="Shu Y.L."/>
            <person name="Zhang X.Y."/>
            <person name="Yu Y."/>
            <person name="Chen B."/>
            <person name="Chen X.L."/>
            <person name="Zhou B.C."/>
            <person name="Zhang Y.Z."/>
        </authorList>
    </citation>
    <scope>NUCLEOTIDE SEQUENCE [LARGE SCALE GENOMIC DNA]</scope>
    <source>
        <strain evidence="9">JCM 12485 / KCTC 12276 / FR1064</strain>
    </source>
</reference>
<dbReference type="Gene3D" id="1.10.443.10">
    <property type="entry name" value="Intergrase catalytic core"/>
    <property type="match status" value="1"/>
</dbReference>
<evidence type="ECO:0000256" key="4">
    <source>
        <dbReference type="ARBA" id="ARBA00023172"/>
    </source>
</evidence>
<dbReference type="InterPro" id="IPR010998">
    <property type="entry name" value="Integrase_recombinase_N"/>
</dbReference>
<evidence type="ECO:0000313" key="8">
    <source>
        <dbReference type="EMBL" id="AEP29913.1"/>
    </source>
</evidence>
<evidence type="ECO:0000259" key="7">
    <source>
        <dbReference type="PROSITE" id="PS51900"/>
    </source>
</evidence>
<dbReference type="eggNOG" id="COG0582">
    <property type="taxonomic scope" value="Bacteria"/>
</dbReference>
<dbReference type="KEGG" id="gni:GNIT_1803"/>
<evidence type="ECO:0000256" key="5">
    <source>
        <dbReference type="PROSITE-ProRule" id="PRU01248"/>
    </source>
</evidence>
<dbReference type="GO" id="GO:0015074">
    <property type="term" value="P:DNA integration"/>
    <property type="evidence" value="ECO:0007669"/>
    <property type="project" value="UniProtKB-KW"/>
</dbReference>
<dbReference type="InterPro" id="IPR025166">
    <property type="entry name" value="Integrase_DNA_bind_dom"/>
</dbReference>
<keyword evidence="2" id="KW-0229">DNA integration</keyword>
<dbReference type="GO" id="GO:0006310">
    <property type="term" value="P:DNA recombination"/>
    <property type="evidence" value="ECO:0007669"/>
    <property type="project" value="UniProtKB-KW"/>
</dbReference>
<dbReference type="Pfam" id="PF00589">
    <property type="entry name" value="Phage_integrase"/>
    <property type="match status" value="1"/>
</dbReference>
<dbReference type="InterPro" id="IPR050808">
    <property type="entry name" value="Phage_Integrase"/>
</dbReference>
<dbReference type="InterPro" id="IPR038488">
    <property type="entry name" value="Integrase_DNA-bd_sf"/>
</dbReference>
<dbReference type="GO" id="GO:0003677">
    <property type="term" value="F:DNA binding"/>
    <property type="evidence" value="ECO:0007669"/>
    <property type="project" value="UniProtKB-UniRule"/>
</dbReference>
<evidence type="ECO:0000259" key="6">
    <source>
        <dbReference type="PROSITE" id="PS51898"/>
    </source>
</evidence>
<dbReference type="HOGENOM" id="CLU_027562_0_0_6"/>
<dbReference type="Gene3D" id="3.30.160.390">
    <property type="entry name" value="Integrase, DNA-binding domain"/>
    <property type="match status" value="1"/>
</dbReference>
<feature type="domain" description="Core-binding (CB)" evidence="7">
    <location>
        <begin position="100"/>
        <end position="181"/>
    </location>
</feature>
<dbReference type="PROSITE" id="PS51898">
    <property type="entry name" value="TYR_RECOMBINASE"/>
    <property type="match status" value="1"/>
</dbReference>
<feature type="domain" description="Tyr recombinase" evidence="6">
    <location>
        <begin position="207"/>
        <end position="388"/>
    </location>
</feature>
<dbReference type="InterPro" id="IPR011010">
    <property type="entry name" value="DNA_brk_join_enz"/>
</dbReference>
<dbReference type="AlphaFoldDB" id="G4QGW8"/>